<dbReference type="AlphaFoldDB" id="A0A444D6L2"/>
<dbReference type="EMBL" id="KV875658">
    <property type="protein sequence ID" value="RZR72293.1"/>
    <property type="molecule type" value="Genomic_DNA"/>
</dbReference>
<dbReference type="Proteomes" id="UP000290560">
    <property type="component" value="Unassembled WGS sequence"/>
</dbReference>
<proteinExistence type="predicted"/>
<protein>
    <submittedName>
        <fullName evidence="1">Uncharacterized protein</fullName>
    </submittedName>
</protein>
<accession>A0A444D6L2</accession>
<gene>
    <name evidence="1" type="ORF">BHM03_00012001</name>
</gene>
<sequence length="61" mass="7051">MKTPWNNTIPLFPLQEFMSLTSKECFMPSLHVSSSTLTPFMRLRHFTKFHPSCSASRFALS</sequence>
<name>A0A444D6L2_ENSVE</name>
<reference evidence="1" key="1">
    <citation type="journal article" date="2018" name="Data Brief">
        <title>Genome sequence data from 17 accessions of Ensete ventricosum, a staple food crop for millions in Ethiopia.</title>
        <authorList>
            <person name="Yemataw Z."/>
            <person name="Muzemil S."/>
            <person name="Ambachew D."/>
            <person name="Tripathi L."/>
            <person name="Tesfaye K."/>
            <person name="Chala A."/>
            <person name="Farbos A."/>
            <person name="O'Neill P."/>
            <person name="Moore K."/>
            <person name="Grant M."/>
            <person name="Studholme D.J."/>
        </authorList>
    </citation>
    <scope>NUCLEOTIDE SEQUENCE [LARGE SCALE GENOMIC DNA]</scope>
    <source>
        <tissue evidence="1">Leaf</tissue>
    </source>
</reference>
<evidence type="ECO:0000313" key="1">
    <source>
        <dbReference type="EMBL" id="RZR72293.1"/>
    </source>
</evidence>
<organism evidence="1">
    <name type="scientific">Ensete ventricosum</name>
    <name type="common">Abyssinian banana</name>
    <name type="synonym">Musa ensete</name>
    <dbReference type="NCBI Taxonomy" id="4639"/>
    <lineage>
        <taxon>Eukaryota</taxon>
        <taxon>Viridiplantae</taxon>
        <taxon>Streptophyta</taxon>
        <taxon>Embryophyta</taxon>
        <taxon>Tracheophyta</taxon>
        <taxon>Spermatophyta</taxon>
        <taxon>Magnoliopsida</taxon>
        <taxon>Liliopsida</taxon>
        <taxon>Zingiberales</taxon>
        <taxon>Musaceae</taxon>
        <taxon>Ensete</taxon>
    </lineage>
</organism>